<dbReference type="EMBL" id="LQMT02000020">
    <property type="protein sequence ID" value="ONF67858.1"/>
    <property type="molecule type" value="Genomic_DNA"/>
</dbReference>
<feature type="region of interest" description="Disordered" evidence="1">
    <location>
        <begin position="1"/>
        <end position="25"/>
    </location>
</feature>
<gene>
    <name evidence="2" type="ORF">AVR91_0220635</name>
</gene>
<sequence length="72" mass="7703">MFTVGGPRDGRTETIGTRPPTTGDRTAARVFGRALTTAGVRDRVATKTTSPIPPGRLRMRARTVEPPVPRGC</sequence>
<protein>
    <submittedName>
        <fullName evidence="2">Uncharacterized protein</fullName>
    </submittedName>
</protein>
<accession>A0A1W2LSM6</accession>
<evidence type="ECO:0000313" key="2">
    <source>
        <dbReference type="EMBL" id="ONF67858.1"/>
    </source>
</evidence>
<name>A0A1W2LSM6_9PSEU</name>
<evidence type="ECO:0000256" key="1">
    <source>
        <dbReference type="SAM" id="MobiDB-lite"/>
    </source>
</evidence>
<proteinExistence type="predicted"/>
<organism evidence="2 3">
    <name type="scientific">Amycolatopsis keratiniphila subsp. keratiniphila</name>
    <dbReference type="NCBI Taxonomy" id="227715"/>
    <lineage>
        <taxon>Bacteria</taxon>
        <taxon>Bacillati</taxon>
        <taxon>Actinomycetota</taxon>
        <taxon>Actinomycetes</taxon>
        <taxon>Pseudonocardiales</taxon>
        <taxon>Pseudonocardiaceae</taxon>
        <taxon>Amycolatopsis</taxon>
        <taxon>Amycolatopsis japonica group</taxon>
    </lineage>
</organism>
<evidence type="ECO:0000313" key="3">
    <source>
        <dbReference type="Proteomes" id="UP000076660"/>
    </source>
</evidence>
<reference evidence="2 3" key="1">
    <citation type="submission" date="2016-12" db="EMBL/GenBank/DDBJ databases">
        <title>Amycolatopsis keratiniphila subsp. keratiniphila genome sequencing and assembly.</title>
        <authorList>
            <person name="Mayilraj S."/>
            <person name="Kaur N."/>
        </authorList>
    </citation>
    <scope>NUCLEOTIDE SEQUENCE [LARGE SCALE GENOMIC DNA]</scope>
    <source>
        <strain evidence="2 3">DSM 44409</strain>
    </source>
</reference>
<comment type="caution">
    <text evidence="2">The sequence shown here is derived from an EMBL/GenBank/DDBJ whole genome shotgun (WGS) entry which is preliminary data.</text>
</comment>
<dbReference type="AlphaFoldDB" id="A0A1W2LSM6"/>
<feature type="region of interest" description="Disordered" evidence="1">
    <location>
        <begin position="46"/>
        <end position="72"/>
    </location>
</feature>
<dbReference type="Proteomes" id="UP000076660">
    <property type="component" value="Unassembled WGS sequence"/>
</dbReference>